<protein>
    <submittedName>
        <fullName evidence="1">Uncharacterized protein</fullName>
    </submittedName>
</protein>
<proteinExistence type="predicted"/>
<evidence type="ECO:0000313" key="1">
    <source>
        <dbReference type="EMBL" id="KAJ2797707.1"/>
    </source>
</evidence>
<keyword evidence="2" id="KW-1185">Reference proteome</keyword>
<dbReference type="EMBL" id="JANBUN010001533">
    <property type="protein sequence ID" value="KAJ2797707.1"/>
    <property type="molecule type" value="Genomic_DNA"/>
</dbReference>
<evidence type="ECO:0000313" key="2">
    <source>
        <dbReference type="Proteomes" id="UP001140087"/>
    </source>
</evidence>
<accession>A0ACC1KZ88</accession>
<comment type="caution">
    <text evidence="1">The sequence shown here is derived from an EMBL/GenBank/DDBJ whole genome shotgun (WGS) entry which is preliminary data.</text>
</comment>
<sequence>MKVGAVVAGLALAAFHHVAGQSLPPGAETVPKCTSISVRKEIRTLTSVEWSTYTNAVEKAVSDGWINWFGFLHQKIEKGIHANAQFFLAHRNLMADYETILRGYDPNVVLPYWNTGMDFQNPTASPVLTDRFLGGNGTANGGCVADGLGKGWAFTYPKRQCLRRKYGESRSISRWYPPEFVTSILQTSKTHNEIRMGIENSLHGVVHLSVGGNMNTMYSPTDAIFWPHHGNIDRLYSQWQAADHATRDFMYDGVNRDGSPATLNDTIAYTFTRAYELMRLGYGKLCYTYDTIQEANGDVGTLLSKNLDTRGAPAVAGKCRHRDSSPAKPVSAETQTLQGLSRAVVQKHFPGLAGKANPMESDMRSPSSLHPPSAGGDAYVAVPVPNEALRGKMEYPMTLTDDFIKMMHLCPEEVRALEARARKLVDDLNAENYLSPYMT</sequence>
<reference evidence="1" key="1">
    <citation type="submission" date="2022-07" db="EMBL/GenBank/DDBJ databases">
        <title>Phylogenomic reconstructions and comparative analyses of Kickxellomycotina fungi.</title>
        <authorList>
            <person name="Reynolds N.K."/>
            <person name="Stajich J.E."/>
            <person name="Barry K."/>
            <person name="Grigoriev I.V."/>
            <person name="Crous P."/>
            <person name="Smith M.E."/>
        </authorList>
    </citation>
    <scope>NUCLEOTIDE SEQUENCE</scope>
    <source>
        <strain evidence="1">BCRC 34780</strain>
    </source>
</reference>
<dbReference type="Proteomes" id="UP001140087">
    <property type="component" value="Unassembled WGS sequence"/>
</dbReference>
<name>A0ACC1KZ88_9FUNG</name>
<gene>
    <name evidence="1" type="ORF">H4R21_004213</name>
</gene>
<organism evidence="1 2">
    <name type="scientific">Coemansia helicoidea</name>
    <dbReference type="NCBI Taxonomy" id="1286919"/>
    <lineage>
        <taxon>Eukaryota</taxon>
        <taxon>Fungi</taxon>
        <taxon>Fungi incertae sedis</taxon>
        <taxon>Zoopagomycota</taxon>
        <taxon>Kickxellomycotina</taxon>
        <taxon>Kickxellomycetes</taxon>
        <taxon>Kickxellales</taxon>
        <taxon>Kickxellaceae</taxon>
        <taxon>Coemansia</taxon>
    </lineage>
</organism>